<feature type="chain" id="PRO_5044460510" description="Solute-binding protein family 3/N-terminal domain-containing protein" evidence="1">
    <location>
        <begin position="20"/>
        <end position="271"/>
    </location>
</feature>
<evidence type="ECO:0008006" key="6">
    <source>
        <dbReference type="Google" id="ProtNLM"/>
    </source>
</evidence>
<gene>
    <name evidence="2" type="ORF">F9Y85_02055</name>
    <name evidence="3" type="ORF">R5H13_11505</name>
</gene>
<evidence type="ECO:0000256" key="1">
    <source>
        <dbReference type="SAM" id="SignalP"/>
    </source>
</evidence>
<reference evidence="2" key="1">
    <citation type="submission" date="2019-10" db="EMBL/GenBank/DDBJ databases">
        <authorList>
            <person name="Paulsen S."/>
        </authorList>
    </citation>
    <scope>NUCLEOTIDE SEQUENCE</scope>
    <source>
        <strain evidence="2">LMG 19692</strain>
    </source>
</reference>
<dbReference type="RefSeq" id="WP_039497314.1">
    <property type="nucleotide sequence ID" value="NZ_CBCSDF010000008.1"/>
</dbReference>
<feature type="signal peptide" evidence="1">
    <location>
        <begin position="1"/>
        <end position="19"/>
    </location>
</feature>
<evidence type="ECO:0000313" key="3">
    <source>
        <dbReference type="EMBL" id="WOX27296.1"/>
    </source>
</evidence>
<proteinExistence type="predicted"/>
<evidence type="ECO:0000313" key="5">
    <source>
        <dbReference type="Proteomes" id="UP001304419"/>
    </source>
</evidence>
<dbReference type="EMBL" id="WEIA01000001">
    <property type="protein sequence ID" value="NLR20117.1"/>
    <property type="molecule type" value="Genomic_DNA"/>
</dbReference>
<keyword evidence="1" id="KW-0732">Signal</keyword>
<dbReference type="Proteomes" id="UP000646877">
    <property type="component" value="Unassembled WGS sequence"/>
</dbReference>
<keyword evidence="5" id="KW-1185">Reference proteome</keyword>
<sequence>MNRLGILIGLLFCCSYSIAQPQPQAITIYNNPSQGVQTESRVFSYLQSQLTQFEITQSDASVDRALKNIAGGEGECVRNLVVNKARSKTLLFSEPTTYFLGLQVFAAPSVQLLSTQTEQNLEALLTSHPKWLLGVEKERSYGDIADAMIQQTPPDQLYVKEGSENEAQMYSMLMSKRFELLLEYPSVIAYHAKDASEKPVPIAVSGFAPFITGHIACRDTPVTRGFLAAINSVLAGLTMDERFINWHLEYIDKSLHDTFKQQFSQAQSSRL</sequence>
<accession>A0A8I2H1L4</accession>
<name>A0A8I2H1L4_9GAMM</name>
<organism evidence="2 4">
    <name type="scientific">Pseudoalteromonas maricaloris</name>
    <dbReference type="NCBI Taxonomy" id="184924"/>
    <lineage>
        <taxon>Bacteria</taxon>
        <taxon>Pseudomonadati</taxon>
        <taxon>Pseudomonadota</taxon>
        <taxon>Gammaproteobacteria</taxon>
        <taxon>Alteromonadales</taxon>
        <taxon>Pseudoalteromonadaceae</taxon>
        <taxon>Pseudoalteromonas</taxon>
    </lineage>
</organism>
<evidence type="ECO:0000313" key="4">
    <source>
        <dbReference type="Proteomes" id="UP000646877"/>
    </source>
</evidence>
<evidence type="ECO:0000313" key="2">
    <source>
        <dbReference type="EMBL" id="NLR20117.1"/>
    </source>
</evidence>
<dbReference type="EMBL" id="CP137578">
    <property type="protein sequence ID" value="WOX27296.1"/>
    <property type="molecule type" value="Genomic_DNA"/>
</dbReference>
<protein>
    <recommendedName>
        <fullName evidence="6">Solute-binding protein family 3/N-terminal domain-containing protein</fullName>
    </recommendedName>
</protein>
<dbReference type="SUPFAM" id="SSF53850">
    <property type="entry name" value="Periplasmic binding protein-like II"/>
    <property type="match status" value="1"/>
</dbReference>
<dbReference type="AlphaFoldDB" id="A0A8I2H1L4"/>
<dbReference type="Proteomes" id="UP001304419">
    <property type="component" value="Chromosome 1"/>
</dbReference>
<reference evidence="3 5" key="2">
    <citation type="submission" date="2023-10" db="EMBL/GenBank/DDBJ databases">
        <title>To unveil natural product biosynthetic capacity in Pseudoalteromonas.</title>
        <authorList>
            <person name="Wang J."/>
        </authorList>
    </citation>
    <scope>NUCLEOTIDE SEQUENCE [LARGE SCALE GENOMIC DNA]</scope>
    <source>
        <strain evidence="3 5">DSM 15914</strain>
    </source>
</reference>